<sequence>MVQFFCCWVLLGPHVFKQKLVLLSLSASTVFSFVCGFGIELEKKPLKICFCKFCCIFT</sequence>
<protein>
    <submittedName>
        <fullName evidence="2">Uncharacterized protein</fullName>
    </submittedName>
</protein>
<gene>
    <name evidence="2" type="ORF">WN944_014681</name>
</gene>
<dbReference type="AlphaFoldDB" id="A0AAP0QLX6"/>
<keyword evidence="3" id="KW-1185">Reference proteome</keyword>
<evidence type="ECO:0000313" key="3">
    <source>
        <dbReference type="Proteomes" id="UP001428341"/>
    </source>
</evidence>
<keyword evidence="1" id="KW-0472">Membrane</keyword>
<keyword evidence="1" id="KW-0812">Transmembrane</keyword>
<keyword evidence="1" id="KW-1133">Transmembrane helix</keyword>
<dbReference type="Proteomes" id="UP001428341">
    <property type="component" value="Unassembled WGS sequence"/>
</dbReference>
<name>A0AAP0QLX6_9ROSI</name>
<feature type="transmembrane region" description="Helical" evidence="1">
    <location>
        <begin position="20"/>
        <end position="39"/>
    </location>
</feature>
<comment type="caution">
    <text evidence="2">The sequence shown here is derived from an EMBL/GenBank/DDBJ whole genome shotgun (WGS) entry which is preliminary data.</text>
</comment>
<dbReference type="EMBL" id="JBCGBO010000005">
    <property type="protein sequence ID" value="KAK9199490.1"/>
    <property type="molecule type" value="Genomic_DNA"/>
</dbReference>
<reference evidence="2 3" key="1">
    <citation type="submission" date="2024-05" db="EMBL/GenBank/DDBJ databases">
        <title>Haplotype-resolved chromosome-level genome assembly of Huyou (Citrus changshanensis).</title>
        <authorList>
            <person name="Miao C."/>
            <person name="Chen W."/>
            <person name="Wu Y."/>
            <person name="Wang L."/>
            <person name="Zhao S."/>
            <person name="Grierson D."/>
            <person name="Xu C."/>
            <person name="Chen K."/>
        </authorList>
    </citation>
    <scope>NUCLEOTIDE SEQUENCE [LARGE SCALE GENOMIC DNA]</scope>
    <source>
        <strain evidence="2">01-14</strain>
        <tissue evidence="2">Leaf</tissue>
    </source>
</reference>
<proteinExistence type="predicted"/>
<accession>A0AAP0QLX6</accession>
<organism evidence="2 3">
    <name type="scientific">Citrus x changshan-huyou</name>
    <dbReference type="NCBI Taxonomy" id="2935761"/>
    <lineage>
        <taxon>Eukaryota</taxon>
        <taxon>Viridiplantae</taxon>
        <taxon>Streptophyta</taxon>
        <taxon>Embryophyta</taxon>
        <taxon>Tracheophyta</taxon>
        <taxon>Spermatophyta</taxon>
        <taxon>Magnoliopsida</taxon>
        <taxon>eudicotyledons</taxon>
        <taxon>Gunneridae</taxon>
        <taxon>Pentapetalae</taxon>
        <taxon>rosids</taxon>
        <taxon>malvids</taxon>
        <taxon>Sapindales</taxon>
        <taxon>Rutaceae</taxon>
        <taxon>Aurantioideae</taxon>
        <taxon>Citrus</taxon>
    </lineage>
</organism>
<evidence type="ECO:0000313" key="2">
    <source>
        <dbReference type="EMBL" id="KAK9199490.1"/>
    </source>
</evidence>
<evidence type="ECO:0000256" key="1">
    <source>
        <dbReference type="SAM" id="Phobius"/>
    </source>
</evidence>